<dbReference type="EMBL" id="JAGGJV010000006">
    <property type="protein sequence ID" value="MBP1860028.1"/>
    <property type="molecule type" value="Genomic_DNA"/>
</dbReference>
<dbReference type="PIRSF" id="PIRSF000538">
    <property type="entry name" value="GlpK"/>
    <property type="match status" value="1"/>
</dbReference>
<organism evidence="6 7">
    <name type="scientific">Rhizobium herbae</name>
    <dbReference type="NCBI Taxonomy" id="508661"/>
    <lineage>
        <taxon>Bacteria</taxon>
        <taxon>Pseudomonadati</taxon>
        <taxon>Pseudomonadota</taxon>
        <taxon>Alphaproteobacteria</taxon>
        <taxon>Hyphomicrobiales</taxon>
        <taxon>Rhizobiaceae</taxon>
        <taxon>Rhizobium/Agrobacterium group</taxon>
        <taxon>Rhizobium</taxon>
    </lineage>
</organism>
<gene>
    <name evidence="6" type="ORF">J2Z75_003549</name>
</gene>
<dbReference type="InterPro" id="IPR018484">
    <property type="entry name" value="FGGY_N"/>
</dbReference>
<evidence type="ECO:0000256" key="1">
    <source>
        <dbReference type="ARBA" id="ARBA00009156"/>
    </source>
</evidence>
<accession>A0ABS4EQ20</accession>
<sequence>MRDLVIGIDASTTAIKAVAMRRDGTEVAQTRATYPLSSPAPGHFEQDAEHWWTALLEALSALARIVDPARFAGLSIAHQRETFTLINAAGKPLIPAILWLDERARPQVARLSEELGRDTIREWSGKPPDPTPALYALAWLKEHRSDLLRSAHAIVDVHAFLVRRLTGELVTSTASADPLGIFSPVAGKWHPELVKAAGLTKEQLPRLVAPGELCGTLTPETAGLTGLPAALPIFAGAGDGQAAGLGMGVTEPGKAYLSLGSGVVSGMFSDRYVTSDAYRTLTAPISSGFMLETVLRSGMQLADWAVRTLNAGSAAELEALAKTVPPGAEGMMVLPYWAGVMNPYWDEAARGVIIGAALHHKPAHIFRATLEGIAFEQAIATAAMEKSCGVQATGFVAAGGGTNCRLLLDIMATVLDRPLSVSPVNEAAALGGGMLAAMGAGWFASAGEAGLAMRMEAAETVYPVAKLGDFYRKKVAIYRDIYPATRDLHRRLLND</sequence>
<dbReference type="PANTHER" id="PTHR43095">
    <property type="entry name" value="SUGAR KINASE"/>
    <property type="match status" value="1"/>
</dbReference>
<reference evidence="6 7" key="1">
    <citation type="submission" date="2021-03" db="EMBL/GenBank/DDBJ databases">
        <title>Genomic Encyclopedia of Type Strains, Phase IV (KMG-IV): sequencing the most valuable type-strain genomes for metagenomic binning, comparative biology and taxonomic classification.</title>
        <authorList>
            <person name="Goeker M."/>
        </authorList>
    </citation>
    <scope>NUCLEOTIDE SEQUENCE [LARGE SCALE GENOMIC DNA]</scope>
    <source>
        <strain evidence="6 7">DSM 26427</strain>
    </source>
</reference>
<keyword evidence="2 6" id="KW-0808">Transferase</keyword>
<dbReference type="Pfam" id="PF00370">
    <property type="entry name" value="FGGY_N"/>
    <property type="match status" value="1"/>
</dbReference>
<comment type="caution">
    <text evidence="6">The sequence shown here is derived from an EMBL/GenBank/DDBJ whole genome shotgun (WGS) entry which is preliminary data.</text>
</comment>
<protein>
    <submittedName>
        <fullName evidence="6">Xylulokinase</fullName>
        <ecNumber evidence="6">2.7.1.17</ecNumber>
    </submittedName>
</protein>
<evidence type="ECO:0000313" key="7">
    <source>
        <dbReference type="Proteomes" id="UP000823786"/>
    </source>
</evidence>
<dbReference type="PANTHER" id="PTHR43095:SF5">
    <property type="entry name" value="XYLULOSE KINASE"/>
    <property type="match status" value="1"/>
</dbReference>
<evidence type="ECO:0000313" key="6">
    <source>
        <dbReference type="EMBL" id="MBP1860028.1"/>
    </source>
</evidence>
<evidence type="ECO:0000256" key="3">
    <source>
        <dbReference type="ARBA" id="ARBA00022777"/>
    </source>
</evidence>
<dbReference type="Gene3D" id="3.30.420.40">
    <property type="match status" value="2"/>
</dbReference>
<dbReference type="InterPro" id="IPR018485">
    <property type="entry name" value="FGGY_C"/>
</dbReference>
<dbReference type="EC" id="2.7.1.17" evidence="6"/>
<dbReference type="RefSeq" id="WP_209854033.1">
    <property type="nucleotide sequence ID" value="NZ_JAGGJV010000006.1"/>
</dbReference>
<evidence type="ECO:0000259" key="4">
    <source>
        <dbReference type="Pfam" id="PF00370"/>
    </source>
</evidence>
<dbReference type="Proteomes" id="UP000823786">
    <property type="component" value="Unassembled WGS sequence"/>
</dbReference>
<evidence type="ECO:0000259" key="5">
    <source>
        <dbReference type="Pfam" id="PF02782"/>
    </source>
</evidence>
<dbReference type="InterPro" id="IPR043129">
    <property type="entry name" value="ATPase_NBD"/>
</dbReference>
<dbReference type="InterPro" id="IPR000577">
    <property type="entry name" value="Carb_kinase_FGGY"/>
</dbReference>
<keyword evidence="3" id="KW-0418">Kinase</keyword>
<dbReference type="InterPro" id="IPR050406">
    <property type="entry name" value="FGGY_Carb_Kinase"/>
</dbReference>
<keyword evidence="7" id="KW-1185">Reference proteome</keyword>
<proteinExistence type="inferred from homology"/>
<dbReference type="Pfam" id="PF02782">
    <property type="entry name" value="FGGY_C"/>
    <property type="match status" value="1"/>
</dbReference>
<comment type="similarity">
    <text evidence="1">Belongs to the FGGY kinase family.</text>
</comment>
<feature type="domain" description="Carbohydrate kinase FGGY N-terminal" evidence="4">
    <location>
        <begin position="5"/>
        <end position="246"/>
    </location>
</feature>
<dbReference type="SUPFAM" id="SSF53067">
    <property type="entry name" value="Actin-like ATPase domain"/>
    <property type="match status" value="2"/>
</dbReference>
<name>A0ABS4EQ20_9HYPH</name>
<feature type="domain" description="Carbohydrate kinase FGGY C-terminal" evidence="5">
    <location>
        <begin position="255"/>
        <end position="439"/>
    </location>
</feature>
<evidence type="ECO:0000256" key="2">
    <source>
        <dbReference type="ARBA" id="ARBA00022679"/>
    </source>
</evidence>
<dbReference type="GO" id="GO:0004856">
    <property type="term" value="F:D-xylulokinase activity"/>
    <property type="evidence" value="ECO:0007669"/>
    <property type="project" value="UniProtKB-EC"/>
</dbReference>